<evidence type="ECO:0000313" key="10">
    <source>
        <dbReference type="Proteomes" id="UP000184275"/>
    </source>
</evidence>
<keyword evidence="6" id="KW-0443">Lipid metabolism</keyword>
<dbReference type="PANTHER" id="PTHR30272:SF1">
    <property type="entry name" value="3-HYDROXYACYL-[ACYL-CARRIER-PROTEIN] DEHYDRATASE"/>
    <property type="match status" value="1"/>
</dbReference>
<dbReference type="GO" id="GO:0009245">
    <property type="term" value="P:lipid A biosynthetic process"/>
    <property type="evidence" value="ECO:0007669"/>
    <property type="project" value="UniProtKB-KW"/>
</dbReference>
<keyword evidence="10" id="KW-1185">Reference proteome</keyword>
<dbReference type="InterPro" id="IPR029069">
    <property type="entry name" value="HotDog_dom_sf"/>
</dbReference>
<dbReference type="EC" id="4.2.1.59" evidence="2"/>
<evidence type="ECO:0000256" key="8">
    <source>
        <dbReference type="ARBA" id="ARBA00025049"/>
    </source>
</evidence>
<gene>
    <name evidence="9" type="ORF">SAMN05720469_1558</name>
</gene>
<proteinExistence type="predicted"/>
<name>A0A1M6Z9C3_9BACT</name>
<protein>
    <recommendedName>
        <fullName evidence="2">3-hydroxyacyl-[acyl-carrier-protein] dehydratase</fullName>
        <ecNumber evidence="2">4.2.1.59</ecNumber>
    </recommendedName>
</protein>
<keyword evidence="7" id="KW-0456">Lyase</keyword>
<dbReference type="SUPFAM" id="SSF54637">
    <property type="entry name" value="Thioesterase/thiol ester dehydrase-isomerase"/>
    <property type="match status" value="1"/>
</dbReference>
<dbReference type="InterPro" id="IPR013114">
    <property type="entry name" value="FabA_FabZ"/>
</dbReference>
<keyword evidence="4" id="KW-0444">Lipid biosynthesis</keyword>
<evidence type="ECO:0000256" key="1">
    <source>
        <dbReference type="ARBA" id="ARBA00004496"/>
    </source>
</evidence>
<accession>A0A1M6Z9C3</accession>
<keyword evidence="5" id="KW-0441">Lipid A biosynthesis</keyword>
<dbReference type="GO" id="GO:0016020">
    <property type="term" value="C:membrane"/>
    <property type="evidence" value="ECO:0007669"/>
    <property type="project" value="GOC"/>
</dbReference>
<dbReference type="NCBIfam" id="NF000582">
    <property type="entry name" value="PRK00006.1"/>
    <property type="match status" value="1"/>
</dbReference>
<evidence type="ECO:0000313" key="9">
    <source>
        <dbReference type="EMBL" id="SHL27068.1"/>
    </source>
</evidence>
<sequence length="159" mass="17605">MLLETLPKSNKPGVLYDYEAILKILPHRYPFLFIDQVLSLEASAEVPSIVCTKNVSFNEPFFQGHFPGEPVMPGVIQIETMAQAGAILASLCCEQECSGKRPAFMGVDGCRFRKPVRPGDRLEVRVSLDKMRRGILFFSGEIRSDDAVVCSATFSATMI</sequence>
<dbReference type="AlphaFoldDB" id="A0A1M6Z9C3"/>
<evidence type="ECO:0000256" key="7">
    <source>
        <dbReference type="ARBA" id="ARBA00023239"/>
    </source>
</evidence>
<dbReference type="EMBL" id="FRAW01000055">
    <property type="protein sequence ID" value="SHL27068.1"/>
    <property type="molecule type" value="Genomic_DNA"/>
</dbReference>
<evidence type="ECO:0000256" key="4">
    <source>
        <dbReference type="ARBA" id="ARBA00022516"/>
    </source>
</evidence>
<dbReference type="GO" id="GO:0005737">
    <property type="term" value="C:cytoplasm"/>
    <property type="evidence" value="ECO:0007669"/>
    <property type="project" value="UniProtKB-SubCell"/>
</dbReference>
<organism evidence="9 10">
    <name type="scientific">Fibrobacter intestinalis</name>
    <dbReference type="NCBI Taxonomy" id="28122"/>
    <lineage>
        <taxon>Bacteria</taxon>
        <taxon>Pseudomonadati</taxon>
        <taxon>Fibrobacterota</taxon>
        <taxon>Fibrobacteria</taxon>
        <taxon>Fibrobacterales</taxon>
        <taxon>Fibrobacteraceae</taxon>
        <taxon>Fibrobacter</taxon>
    </lineage>
</organism>
<evidence type="ECO:0000256" key="6">
    <source>
        <dbReference type="ARBA" id="ARBA00023098"/>
    </source>
</evidence>
<dbReference type="FunFam" id="3.10.129.10:FF:000001">
    <property type="entry name" value="3-hydroxyacyl-[acyl-carrier-protein] dehydratase FabZ"/>
    <property type="match status" value="1"/>
</dbReference>
<comment type="subcellular location">
    <subcellularLocation>
        <location evidence="1">Cytoplasm</location>
    </subcellularLocation>
</comment>
<dbReference type="GO" id="GO:0019171">
    <property type="term" value="F:(3R)-hydroxyacyl-[acyl-carrier-protein] dehydratase activity"/>
    <property type="evidence" value="ECO:0007669"/>
    <property type="project" value="UniProtKB-EC"/>
</dbReference>
<evidence type="ECO:0000256" key="3">
    <source>
        <dbReference type="ARBA" id="ARBA00022490"/>
    </source>
</evidence>
<evidence type="ECO:0000256" key="2">
    <source>
        <dbReference type="ARBA" id="ARBA00013167"/>
    </source>
</evidence>
<dbReference type="Pfam" id="PF07977">
    <property type="entry name" value="FabA"/>
    <property type="match status" value="1"/>
</dbReference>
<keyword evidence="3" id="KW-0963">Cytoplasm</keyword>
<dbReference type="Proteomes" id="UP000184275">
    <property type="component" value="Unassembled WGS sequence"/>
</dbReference>
<dbReference type="Gene3D" id="3.10.129.10">
    <property type="entry name" value="Hotdog Thioesterase"/>
    <property type="match status" value="1"/>
</dbReference>
<comment type="function">
    <text evidence="8">Involved in unsaturated fatty acids biosynthesis. Catalyzes the dehydration of short chain beta-hydroxyacyl-ACPs and long chain saturated and unsaturated beta-hydroxyacyl-ACPs.</text>
</comment>
<reference evidence="10" key="1">
    <citation type="submission" date="2016-11" db="EMBL/GenBank/DDBJ databases">
        <authorList>
            <person name="Varghese N."/>
            <person name="Submissions S."/>
        </authorList>
    </citation>
    <scope>NUCLEOTIDE SEQUENCE [LARGE SCALE GENOMIC DNA]</scope>
    <source>
        <strain evidence="10">UWOS</strain>
    </source>
</reference>
<dbReference type="CDD" id="cd01288">
    <property type="entry name" value="FabZ"/>
    <property type="match status" value="1"/>
</dbReference>
<evidence type="ECO:0000256" key="5">
    <source>
        <dbReference type="ARBA" id="ARBA00022556"/>
    </source>
</evidence>
<dbReference type="PANTHER" id="PTHR30272">
    <property type="entry name" value="3-HYDROXYACYL-[ACYL-CARRIER-PROTEIN] DEHYDRATASE"/>
    <property type="match status" value="1"/>
</dbReference>
<dbReference type="RefSeq" id="WP_073306278.1">
    <property type="nucleotide sequence ID" value="NZ_FRAW01000055.1"/>
</dbReference>